<dbReference type="Gene3D" id="2.40.50.1020">
    <property type="entry name" value="LytTr DNA-binding domain"/>
    <property type="match status" value="1"/>
</dbReference>
<dbReference type="EMBL" id="JASHIF010000002">
    <property type="protein sequence ID" value="MDI9857617.1"/>
    <property type="molecule type" value="Genomic_DNA"/>
</dbReference>
<dbReference type="SMART" id="SM00850">
    <property type="entry name" value="LytTR"/>
    <property type="match status" value="1"/>
</dbReference>
<dbReference type="Pfam" id="PF04397">
    <property type="entry name" value="LytTR"/>
    <property type="match status" value="1"/>
</dbReference>
<dbReference type="InterPro" id="IPR001789">
    <property type="entry name" value="Sig_transdc_resp-reg_receiver"/>
</dbReference>
<dbReference type="Pfam" id="PF00072">
    <property type="entry name" value="Response_reg"/>
    <property type="match status" value="1"/>
</dbReference>
<organism evidence="3 4">
    <name type="scientific">Flectobacillus roseus</name>
    <dbReference type="NCBI Taxonomy" id="502259"/>
    <lineage>
        <taxon>Bacteria</taxon>
        <taxon>Pseudomonadati</taxon>
        <taxon>Bacteroidota</taxon>
        <taxon>Cytophagia</taxon>
        <taxon>Cytophagales</taxon>
        <taxon>Flectobacillaceae</taxon>
        <taxon>Flectobacillus</taxon>
    </lineage>
</organism>
<dbReference type="InterPro" id="IPR046947">
    <property type="entry name" value="LytR-like"/>
</dbReference>
<dbReference type="Proteomes" id="UP001236507">
    <property type="component" value="Unassembled WGS sequence"/>
</dbReference>
<keyword evidence="1" id="KW-0597">Phosphoprotein</keyword>
<evidence type="ECO:0000313" key="3">
    <source>
        <dbReference type="EMBL" id="MDI9857617.1"/>
    </source>
</evidence>
<name>A0ABT6Y215_9BACT</name>
<feature type="modified residue" description="4-aspartylphosphate" evidence="1">
    <location>
        <position position="65"/>
    </location>
</feature>
<dbReference type="Gene3D" id="3.40.50.2300">
    <property type="match status" value="1"/>
</dbReference>
<protein>
    <submittedName>
        <fullName evidence="3">LytTR family DNA-binding domain-containing protein</fullName>
    </submittedName>
</protein>
<dbReference type="InterPro" id="IPR011006">
    <property type="entry name" value="CheY-like_superfamily"/>
</dbReference>
<dbReference type="PROSITE" id="PS50110">
    <property type="entry name" value="RESPONSE_REGULATORY"/>
    <property type="match status" value="1"/>
</dbReference>
<dbReference type="RefSeq" id="WP_283342961.1">
    <property type="nucleotide sequence ID" value="NZ_JASHIF010000002.1"/>
</dbReference>
<gene>
    <name evidence="3" type="ORF">QM524_00215</name>
</gene>
<keyword evidence="4" id="KW-1185">Reference proteome</keyword>
<dbReference type="InterPro" id="IPR007492">
    <property type="entry name" value="LytTR_DNA-bd_dom"/>
</dbReference>
<evidence type="ECO:0000256" key="1">
    <source>
        <dbReference type="PROSITE-ProRule" id="PRU00169"/>
    </source>
</evidence>
<dbReference type="SUPFAM" id="SSF52172">
    <property type="entry name" value="CheY-like"/>
    <property type="match status" value="1"/>
</dbReference>
<proteinExistence type="predicted"/>
<dbReference type="SMART" id="SM00448">
    <property type="entry name" value="REC"/>
    <property type="match status" value="1"/>
</dbReference>
<accession>A0ABT6Y215</accession>
<feature type="domain" description="Response regulatory" evidence="2">
    <location>
        <begin position="14"/>
        <end position="125"/>
    </location>
</feature>
<sequence length="249" mass="28753">MKPSTQSDYPTKLKCIAVDDEPFALDMIADDIQKVPYLELVNTFSSPFEAWELINSGQIDLVFLDIQMPTLTGTQFLRSLIQPPMVIFTTAYQQYAMEGYDLNVIDYLLKPIPFDRFLRATNKAYELYTLRHKEVAETTAPEVDYVVINADYKKIKLFYQDILFVEGLKDYVKIFTVNDNKPILTRSNLKAMEGKLPAQFFCRVHNSYIVSLQKITAFQKSKIEIGRVEVPVGSRFLPAFEEIYQGQLR</sequence>
<evidence type="ECO:0000313" key="4">
    <source>
        <dbReference type="Proteomes" id="UP001236507"/>
    </source>
</evidence>
<evidence type="ECO:0000259" key="2">
    <source>
        <dbReference type="PROSITE" id="PS50110"/>
    </source>
</evidence>
<keyword evidence="3" id="KW-0238">DNA-binding</keyword>
<reference evidence="3 4" key="1">
    <citation type="submission" date="2023-05" db="EMBL/GenBank/DDBJ databases">
        <title>Novel species of genus Flectobacillus isolated from stream in China.</title>
        <authorList>
            <person name="Lu H."/>
        </authorList>
    </citation>
    <scope>NUCLEOTIDE SEQUENCE [LARGE SCALE GENOMIC DNA]</scope>
    <source>
        <strain evidence="3 4">KCTC 42575</strain>
    </source>
</reference>
<dbReference type="PANTHER" id="PTHR37299:SF1">
    <property type="entry name" value="STAGE 0 SPORULATION PROTEIN A HOMOLOG"/>
    <property type="match status" value="1"/>
</dbReference>
<comment type="caution">
    <text evidence="3">The sequence shown here is derived from an EMBL/GenBank/DDBJ whole genome shotgun (WGS) entry which is preliminary data.</text>
</comment>
<dbReference type="GO" id="GO:0003677">
    <property type="term" value="F:DNA binding"/>
    <property type="evidence" value="ECO:0007669"/>
    <property type="project" value="UniProtKB-KW"/>
</dbReference>
<dbReference type="PANTHER" id="PTHR37299">
    <property type="entry name" value="TRANSCRIPTIONAL REGULATOR-RELATED"/>
    <property type="match status" value="1"/>
</dbReference>